<dbReference type="Pfam" id="PF07715">
    <property type="entry name" value="Plug"/>
    <property type="match status" value="1"/>
</dbReference>
<evidence type="ECO:0000256" key="13">
    <source>
        <dbReference type="RuleBase" id="RU003357"/>
    </source>
</evidence>
<feature type="domain" description="TonB-dependent receptor-like beta-barrel" evidence="14">
    <location>
        <begin position="224"/>
        <end position="648"/>
    </location>
</feature>
<keyword evidence="2 12" id="KW-0813">Transport</keyword>
<comment type="similarity">
    <text evidence="12 13">Belongs to the TonB-dependent receptor family.</text>
</comment>
<keyword evidence="10 12" id="KW-0472">Membrane</keyword>
<proteinExistence type="inferred from homology"/>
<dbReference type="InterPro" id="IPR036942">
    <property type="entry name" value="Beta-barrel_TonB_sf"/>
</dbReference>
<keyword evidence="7" id="KW-0408">Iron</keyword>
<feature type="domain" description="TonB-dependent receptor plug" evidence="15">
    <location>
        <begin position="60"/>
        <end position="167"/>
    </location>
</feature>
<reference evidence="16 17" key="1">
    <citation type="submission" date="2019-01" db="EMBL/GenBank/DDBJ databases">
        <title>Sphingomonas mucosissima sp. nov. and Sphingomonas desiccabilis sp. nov., from biological soil crusts in the Colorado Plateau, USA.</title>
        <authorList>
            <person name="Zhu D."/>
        </authorList>
    </citation>
    <scope>NUCLEOTIDE SEQUENCE [LARGE SCALE GENOMIC DNA]</scope>
    <source>
        <strain evidence="16 17">CP1D</strain>
    </source>
</reference>
<dbReference type="InterPro" id="IPR000531">
    <property type="entry name" value="Beta-barrel_TonB"/>
</dbReference>
<dbReference type="PROSITE" id="PS51257">
    <property type="entry name" value="PROKAR_LIPOPROTEIN"/>
    <property type="match status" value="1"/>
</dbReference>
<keyword evidence="8" id="KW-0406">Ion transport</keyword>
<dbReference type="PANTHER" id="PTHR32552">
    <property type="entry name" value="FERRICHROME IRON RECEPTOR-RELATED"/>
    <property type="match status" value="1"/>
</dbReference>
<comment type="caution">
    <text evidence="16">The sequence shown here is derived from an EMBL/GenBank/DDBJ whole genome shotgun (WGS) entry which is preliminary data.</text>
</comment>
<evidence type="ECO:0000259" key="14">
    <source>
        <dbReference type="Pfam" id="PF00593"/>
    </source>
</evidence>
<keyword evidence="16" id="KW-0675">Receptor</keyword>
<evidence type="ECO:0000313" key="17">
    <source>
        <dbReference type="Proteomes" id="UP000292347"/>
    </source>
</evidence>
<organism evidence="16 17">
    <name type="scientific">Sphingomonas desiccabilis</name>
    <dbReference type="NCBI Taxonomy" id="429134"/>
    <lineage>
        <taxon>Bacteria</taxon>
        <taxon>Pseudomonadati</taxon>
        <taxon>Pseudomonadota</taxon>
        <taxon>Alphaproteobacteria</taxon>
        <taxon>Sphingomonadales</taxon>
        <taxon>Sphingomonadaceae</taxon>
        <taxon>Sphingomonas</taxon>
    </lineage>
</organism>
<dbReference type="InterPro" id="IPR012910">
    <property type="entry name" value="Plug_dom"/>
</dbReference>
<evidence type="ECO:0000256" key="12">
    <source>
        <dbReference type="PROSITE-ProRule" id="PRU01360"/>
    </source>
</evidence>
<evidence type="ECO:0000313" key="16">
    <source>
        <dbReference type="EMBL" id="RXZ35380.1"/>
    </source>
</evidence>
<keyword evidence="17" id="KW-1185">Reference proteome</keyword>
<protein>
    <submittedName>
        <fullName evidence="16">TonB-dependent receptor</fullName>
    </submittedName>
</protein>
<keyword evidence="9 13" id="KW-0798">TonB box</keyword>
<comment type="subcellular location">
    <subcellularLocation>
        <location evidence="1 12">Cell outer membrane</location>
        <topology evidence="1 12">Multi-pass membrane protein</topology>
    </subcellularLocation>
</comment>
<dbReference type="SUPFAM" id="SSF56935">
    <property type="entry name" value="Porins"/>
    <property type="match status" value="1"/>
</dbReference>
<keyword evidence="11 12" id="KW-0998">Cell outer membrane</keyword>
<dbReference type="PROSITE" id="PS52016">
    <property type="entry name" value="TONB_DEPENDENT_REC_3"/>
    <property type="match status" value="1"/>
</dbReference>
<dbReference type="EMBL" id="SDPT01000001">
    <property type="protein sequence ID" value="RXZ35380.1"/>
    <property type="molecule type" value="Genomic_DNA"/>
</dbReference>
<name>A0A4Q2J132_9SPHN</name>
<keyword evidence="6" id="KW-0732">Signal</keyword>
<evidence type="ECO:0000259" key="15">
    <source>
        <dbReference type="Pfam" id="PF07715"/>
    </source>
</evidence>
<keyword evidence="4" id="KW-0410">Iron transport</keyword>
<keyword evidence="5 12" id="KW-0812">Transmembrane</keyword>
<accession>A0A4Q2J132</accession>
<dbReference type="Proteomes" id="UP000292347">
    <property type="component" value="Unassembled WGS sequence"/>
</dbReference>
<evidence type="ECO:0000256" key="11">
    <source>
        <dbReference type="ARBA" id="ARBA00023237"/>
    </source>
</evidence>
<sequence>MTLFRTAACAAFVVAACPAAAQPSDRDVGRERSVTPATDTSLTVGSVVVTGTRVPRSGDDVLTSVDVLGGDLAQRQSVDNTWELFARLPGVTLTDFSQGNTSGRFSIRGFNGEGEINAVKLLIDGVPSNANDGGMVFIDMVMPLDIAAVELVRGTADPRYGLHNIAGNANILTRIGGTYLDARALAGAFGTYEGQVSAGLERGGFSQNYFVGYRDTDGFREHADLRRANLAGKWFYDLGNARIGAIARYSTAKAQEPGYLTSRDNAEDRSTSYAISETDGGKRRLGEYSLHLDADVASELSLTAKAYVTTQFDDRYVRFSASVPQQRRLTEETQYGGLLTLHYRPEVAFLHRLGIEAGADVQVQDNESRRWLTERRVATRQTRDQAFDLTVYGGYVQAVIEPTEWLKITPGWRVDRVSGELEDGLAGTRYAVNDYGTISQPKLSLAVTPLAGLTAYANYGRTFQMGAGSGAYKVPPRTTDLAPSINTGWEAGVKYTHGDWLEGRIALWRQTATGEIKRRLNDPNGDFDNLGETRRQGIDVQLNLTPLAGVSLWGAYSYQHARIRTPDPATPAQAGNWIDHVPQNLFSGGLDLVPAARWRLSLWGNGQSSYELTASNDRGRFGAYVVLTGEVAFEVTPQVELSAQVKNLGNERYEYVWWDGTQLLHAPADPRALYGAVRLRF</sequence>
<evidence type="ECO:0000256" key="9">
    <source>
        <dbReference type="ARBA" id="ARBA00023077"/>
    </source>
</evidence>
<evidence type="ECO:0000256" key="4">
    <source>
        <dbReference type="ARBA" id="ARBA00022496"/>
    </source>
</evidence>
<dbReference type="InterPro" id="IPR037066">
    <property type="entry name" value="Plug_dom_sf"/>
</dbReference>
<evidence type="ECO:0000256" key="6">
    <source>
        <dbReference type="ARBA" id="ARBA00022729"/>
    </source>
</evidence>
<dbReference type="AlphaFoldDB" id="A0A4Q2J132"/>
<dbReference type="Gene3D" id="2.40.170.20">
    <property type="entry name" value="TonB-dependent receptor, beta-barrel domain"/>
    <property type="match status" value="1"/>
</dbReference>
<dbReference type="RefSeq" id="WP_129341148.1">
    <property type="nucleotide sequence ID" value="NZ_JACIDD010000001.1"/>
</dbReference>
<keyword evidence="3 12" id="KW-1134">Transmembrane beta strand</keyword>
<dbReference type="InterPro" id="IPR039426">
    <property type="entry name" value="TonB-dep_rcpt-like"/>
</dbReference>
<evidence type="ECO:0000256" key="2">
    <source>
        <dbReference type="ARBA" id="ARBA00022448"/>
    </source>
</evidence>
<dbReference type="Gene3D" id="2.170.130.10">
    <property type="entry name" value="TonB-dependent receptor, plug domain"/>
    <property type="match status" value="1"/>
</dbReference>
<evidence type="ECO:0000256" key="8">
    <source>
        <dbReference type="ARBA" id="ARBA00023065"/>
    </source>
</evidence>
<dbReference type="Pfam" id="PF00593">
    <property type="entry name" value="TonB_dep_Rec_b-barrel"/>
    <property type="match status" value="1"/>
</dbReference>
<evidence type="ECO:0000256" key="10">
    <source>
        <dbReference type="ARBA" id="ARBA00023136"/>
    </source>
</evidence>
<evidence type="ECO:0000256" key="7">
    <source>
        <dbReference type="ARBA" id="ARBA00023004"/>
    </source>
</evidence>
<evidence type="ECO:0000256" key="3">
    <source>
        <dbReference type="ARBA" id="ARBA00022452"/>
    </source>
</evidence>
<dbReference type="OrthoDB" id="7176844at2"/>
<gene>
    <name evidence="16" type="ORF">EO081_07110</name>
</gene>
<evidence type="ECO:0000256" key="1">
    <source>
        <dbReference type="ARBA" id="ARBA00004571"/>
    </source>
</evidence>
<dbReference type="PANTHER" id="PTHR32552:SF68">
    <property type="entry name" value="FERRICHROME OUTER MEMBRANE TRANSPORTER_PHAGE RECEPTOR"/>
    <property type="match status" value="1"/>
</dbReference>
<dbReference type="GO" id="GO:0009279">
    <property type="term" value="C:cell outer membrane"/>
    <property type="evidence" value="ECO:0007669"/>
    <property type="project" value="UniProtKB-SubCell"/>
</dbReference>
<dbReference type="GO" id="GO:0015344">
    <property type="term" value="F:siderophore uptake transmembrane transporter activity"/>
    <property type="evidence" value="ECO:0007669"/>
    <property type="project" value="TreeGrafter"/>
</dbReference>
<evidence type="ECO:0000256" key="5">
    <source>
        <dbReference type="ARBA" id="ARBA00022692"/>
    </source>
</evidence>